<sequence length="193" mass="22025">MAGSITGWLDSVRQGNDEAAKNIWDRWFDRLCARVSPHSGHLRIHDNEDIASDAFADFFRALREGKFSALRNRSEIWKLLATIAVRKSAASYRFEQAQRRGGGQKVYSFEEMKQHSSGMTAPRKPVTSNTIEELIQTIRIKNPILAQVARMKIECLDNQEIANELNCSVRRVQYMVKDLENEILGRNSILEAS</sequence>
<reference evidence="2 3" key="1">
    <citation type="submission" date="2019-08" db="EMBL/GenBank/DDBJ databases">
        <title>Deep-cultivation of Planctomycetes and their phenomic and genomic characterization uncovers novel biology.</title>
        <authorList>
            <person name="Wiegand S."/>
            <person name="Jogler M."/>
            <person name="Boedeker C."/>
            <person name="Pinto D."/>
            <person name="Vollmers J."/>
            <person name="Rivas-Marin E."/>
            <person name="Kohn T."/>
            <person name="Peeters S.H."/>
            <person name="Heuer A."/>
            <person name="Rast P."/>
            <person name="Oberbeckmann S."/>
            <person name="Bunk B."/>
            <person name="Jeske O."/>
            <person name="Meyerdierks A."/>
            <person name="Storesund J.E."/>
            <person name="Kallscheuer N."/>
            <person name="Luecker S."/>
            <person name="Lage O.M."/>
            <person name="Pohl T."/>
            <person name="Merkel B.J."/>
            <person name="Hornburger P."/>
            <person name="Mueller R.-W."/>
            <person name="Bruemmer F."/>
            <person name="Labrenz M."/>
            <person name="Spormann A.M."/>
            <person name="Op den Camp H."/>
            <person name="Overmann J."/>
            <person name="Amann R."/>
            <person name="Jetten M.S.M."/>
            <person name="Mascher T."/>
            <person name="Medema M.H."/>
            <person name="Devos D.P."/>
            <person name="Kaster A.-K."/>
            <person name="Ovreas L."/>
            <person name="Rohde M."/>
            <person name="Galperin M.Y."/>
            <person name="Jogler C."/>
        </authorList>
    </citation>
    <scope>NUCLEOTIDE SEQUENCE [LARGE SCALE GENOMIC DNA]</scope>
    <source>
        <strain evidence="2 3">FC18</strain>
    </source>
</reference>
<accession>A0A5B9P4C3</accession>
<dbReference type="Gene3D" id="1.10.1740.10">
    <property type="match status" value="1"/>
</dbReference>
<dbReference type="EMBL" id="CP042912">
    <property type="protein sequence ID" value="QEG21084.1"/>
    <property type="molecule type" value="Genomic_DNA"/>
</dbReference>
<gene>
    <name evidence="2" type="ORF">MFFC18_09360</name>
</gene>
<dbReference type="AlphaFoldDB" id="A0A5B9P4C3"/>
<dbReference type="KEGG" id="mff:MFFC18_09360"/>
<organism evidence="2 3">
    <name type="scientific">Mariniblastus fucicola</name>
    <dbReference type="NCBI Taxonomy" id="980251"/>
    <lineage>
        <taxon>Bacteria</taxon>
        <taxon>Pseudomonadati</taxon>
        <taxon>Planctomycetota</taxon>
        <taxon>Planctomycetia</taxon>
        <taxon>Pirellulales</taxon>
        <taxon>Pirellulaceae</taxon>
        <taxon>Mariniblastus</taxon>
    </lineage>
</organism>
<dbReference type="InterPro" id="IPR053812">
    <property type="entry name" value="HTH_Sigma70_ECF-like"/>
</dbReference>
<keyword evidence="3" id="KW-1185">Reference proteome</keyword>
<feature type="domain" description="RNA polymerase sigma-70 ECF-like HTH" evidence="1">
    <location>
        <begin position="4"/>
        <end position="173"/>
    </location>
</feature>
<proteinExistence type="predicted"/>
<dbReference type="Pfam" id="PF07638">
    <property type="entry name" value="Sigma70_ECF"/>
    <property type="match status" value="1"/>
</dbReference>
<dbReference type="OrthoDB" id="291381at2"/>
<evidence type="ECO:0000313" key="3">
    <source>
        <dbReference type="Proteomes" id="UP000322214"/>
    </source>
</evidence>
<evidence type="ECO:0000259" key="1">
    <source>
        <dbReference type="Pfam" id="PF07638"/>
    </source>
</evidence>
<evidence type="ECO:0000313" key="2">
    <source>
        <dbReference type="EMBL" id="QEG21084.1"/>
    </source>
</evidence>
<protein>
    <submittedName>
        <fullName evidence="2">ECF sigma factor</fullName>
    </submittedName>
</protein>
<name>A0A5B9P4C3_9BACT</name>
<dbReference type="RefSeq" id="WP_148618641.1">
    <property type="nucleotide sequence ID" value="NZ_CP042912.1"/>
</dbReference>
<dbReference type="Proteomes" id="UP000322214">
    <property type="component" value="Chromosome"/>
</dbReference>